<dbReference type="SUPFAM" id="SSF54427">
    <property type="entry name" value="NTF2-like"/>
    <property type="match status" value="1"/>
</dbReference>
<evidence type="ECO:0000313" key="3">
    <source>
        <dbReference type="Proteomes" id="UP000466523"/>
    </source>
</evidence>
<feature type="domain" description="SnoaL-like" evidence="1">
    <location>
        <begin position="17"/>
        <end position="121"/>
    </location>
</feature>
<dbReference type="InterPro" id="IPR037401">
    <property type="entry name" value="SnoaL-like"/>
</dbReference>
<evidence type="ECO:0000259" key="1">
    <source>
        <dbReference type="Pfam" id="PF12680"/>
    </source>
</evidence>
<sequence length="151" mass="15898">MADVGSSVAESNSRLATEFLDALGSGDAARMRATLSDDAVLLLPRPTFSGTAISGADAIAGSMAELGAHYASPEATLGPIVASATTVIAEWRLTATIIATGGPYDQFYVWAFTIADGRITELREYQDTRYGFEVMGAFAQDTLDTHVSRSP</sequence>
<dbReference type="Proteomes" id="UP000466523">
    <property type="component" value="Unassembled WGS sequence"/>
</dbReference>
<dbReference type="PANTHER" id="PTHR41252">
    <property type="entry name" value="BLR2505 PROTEIN"/>
    <property type="match status" value="1"/>
</dbReference>
<dbReference type="RefSeq" id="WP_162111611.1">
    <property type="nucleotide sequence ID" value="NZ_JAACYR010000004.1"/>
</dbReference>
<name>A0A7K3L6N2_9MYCO</name>
<gene>
    <name evidence="2" type="ORF">GWR20_01820</name>
</gene>
<evidence type="ECO:0000313" key="2">
    <source>
        <dbReference type="EMBL" id="NDJ87902.1"/>
    </source>
</evidence>
<dbReference type="PANTHER" id="PTHR41252:SF1">
    <property type="entry name" value="BLR2505 PROTEIN"/>
    <property type="match status" value="1"/>
</dbReference>
<protein>
    <submittedName>
        <fullName evidence="2">Nuclear transport factor 2 family protein</fullName>
    </submittedName>
</protein>
<dbReference type="AlphaFoldDB" id="A0A7K3L6N2"/>
<dbReference type="Gene3D" id="3.10.450.50">
    <property type="match status" value="1"/>
</dbReference>
<dbReference type="InterPro" id="IPR032710">
    <property type="entry name" value="NTF2-like_dom_sf"/>
</dbReference>
<dbReference type="Pfam" id="PF12680">
    <property type="entry name" value="SnoaL_2"/>
    <property type="match status" value="1"/>
</dbReference>
<reference evidence="2 3" key="1">
    <citation type="submission" date="2020-01" db="EMBL/GenBank/DDBJ databases">
        <authorList>
            <person name="Sanchez-Estrada R."/>
            <person name="Gonzalez-Y-Merchand J.A."/>
            <person name="Rivera-Gutierrez S."/>
        </authorList>
    </citation>
    <scope>NUCLEOTIDE SEQUENCE [LARGE SCALE GENOMIC DNA]</scope>
    <source>
        <strain evidence="2 3">CST 7247</strain>
    </source>
</reference>
<organism evidence="2 3">
    <name type="scientific">Mycolicibacter kumamotonensis</name>
    <dbReference type="NCBI Taxonomy" id="354243"/>
    <lineage>
        <taxon>Bacteria</taxon>
        <taxon>Bacillati</taxon>
        <taxon>Actinomycetota</taxon>
        <taxon>Actinomycetes</taxon>
        <taxon>Mycobacteriales</taxon>
        <taxon>Mycobacteriaceae</taxon>
        <taxon>Mycolicibacter</taxon>
    </lineage>
</organism>
<dbReference type="EMBL" id="JAACYR010000004">
    <property type="protein sequence ID" value="NDJ87902.1"/>
    <property type="molecule type" value="Genomic_DNA"/>
</dbReference>
<proteinExistence type="predicted"/>
<comment type="caution">
    <text evidence="2">The sequence shown here is derived from an EMBL/GenBank/DDBJ whole genome shotgun (WGS) entry which is preliminary data.</text>
</comment>
<accession>A0A7K3L6N2</accession>